<keyword evidence="7 8" id="KW-0472">Membrane</keyword>
<keyword evidence="11" id="KW-1185">Reference proteome</keyword>
<keyword evidence="6 8" id="KW-1133">Transmembrane helix</keyword>
<keyword evidence="4" id="KW-1003">Cell membrane</keyword>
<keyword evidence="5 8" id="KW-0812">Transmembrane</keyword>
<feature type="transmembrane region" description="Helical" evidence="8">
    <location>
        <begin position="176"/>
        <end position="199"/>
    </location>
</feature>
<feature type="transmembrane region" description="Helical" evidence="8">
    <location>
        <begin position="256"/>
        <end position="276"/>
    </location>
</feature>
<feature type="transmembrane region" description="Helical" evidence="8">
    <location>
        <begin position="347"/>
        <end position="365"/>
    </location>
</feature>
<proteinExistence type="inferred from homology"/>
<dbReference type="InterPro" id="IPR047817">
    <property type="entry name" value="ABC2_TM_bact-type"/>
</dbReference>
<evidence type="ECO:0000313" key="10">
    <source>
        <dbReference type="EMBL" id="SKB89673.1"/>
    </source>
</evidence>
<feature type="transmembrane region" description="Helical" evidence="8">
    <location>
        <begin position="21"/>
        <end position="38"/>
    </location>
</feature>
<dbReference type="InterPro" id="IPR051449">
    <property type="entry name" value="ABC-2_transporter_component"/>
</dbReference>
<evidence type="ECO:0000259" key="9">
    <source>
        <dbReference type="PROSITE" id="PS51012"/>
    </source>
</evidence>
<dbReference type="AlphaFoldDB" id="A0A1T5F0I4"/>
<sequence length="369" mass="41289">MIKYLIEKEFKQIRRNAVIPRMVMGMTFMMIVILPWAADFEIKNIHISVVDKDHSTVSSRLIRKIESSGYFKLVQVTNSTQEAMQLVEANQSDLILEIAPDFEKTLIREGVADVMIQANAVNNTKGGLGSSYLTQILGDFATEIRSEWSQTSGVVTPSVQVVSQNRFNPHLNYKVFMVPGLMAMLLTMLGGFLPALNIVGEKEKGTIEQINVTPVGKFTFILAKLIPYWAMLFVVLTLAFVLAYLVYGLVPVGHYGTAYLMAGVYVFAITGLGLLVSNFSSTMQQAMFVMYFFVVLLLLMSGLFTPITSMPQWAQNITLFNPMRYFIQAIRMIFLKGSGLHELTTQLGALSLFALFFNSLAIISYRKNS</sequence>
<dbReference type="RefSeq" id="WP_079684600.1">
    <property type="nucleotide sequence ID" value="NZ_FUYQ01000035.1"/>
</dbReference>
<evidence type="ECO:0000256" key="1">
    <source>
        <dbReference type="ARBA" id="ARBA00004651"/>
    </source>
</evidence>
<comment type="subcellular location">
    <subcellularLocation>
        <location evidence="1">Cell membrane</location>
        <topology evidence="1">Multi-pass membrane protein</topology>
    </subcellularLocation>
</comment>
<evidence type="ECO:0000256" key="6">
    <source>
        <dbReference type="ARBA" id="ARBA00022989"/>
    </source>
</evidence>
<dbReference type="EMBL" id="FUYQ01000035">
    <property type="protein sequence ID" value="SKB89673.1"/>
    <property type="molecule type" value="Genomic_DNA"/>
</dbReference>
<dbReference type="Pfam" id="PF12698">
    <property type="entry name" value="ABC2_membrane_3"/>
    <property type="match status" value="1"/>
</dbReference>
<evidence type="ECO:0000256" key="7">
    <source>
        <dbReference type="ARBA" id="ARBA00023136"/>
    </source>
</evidence>
<feature type="transmembrane region" description="Helical" evidence="8">
    <location>
        <begin position="288"/>
        <end position="307"/>
    </location>
</feature>
<evidence type="ECO:0000256" key="8">
    <source>
        <dbReference type="SAM" id="Phobius"/>
    </source>
</evidence>
<dbReference type="GO" id="GO:0140359">
    <property type="term" value="F:ABC-type transporter activity"/>
    <property type="evidence" value="ECO:0007669"/>
    <property type="project" value="InterPro"/>
</dbReference>
<dbReference type="PANTHER" id="PTHR30294:SF29">
    <property type="entry name" value="MULTIDRUG ABC TRANSPORTER PERMEASE YBHS-RELATED"/>
    <property type="match status" value="1"/>
</dbReference>
<dbReference type="InterPro" id="IPR013525">
    <property type="entry name" value="ABC2_TM"/>
</dbReference>
<feature type="transmembrane region" description="Helical" evidence="8">
    <location>
        <begin position="226"/>
        <end position="250"/>
    </location>
</feature>
<name>A0A1T5F0I4_9BACT</name>
<protein>
    <submittedName>
        <fullName evidence="10">ABC-2 type transport system permease protein</fullName>
    </submittedName>
</protein>
<keyword evidence="3" id="KW-0813">Transport</keyword>
<evidence type="ECO:0000256" key="3">
    <source>
        <dbReference type="ARBA" id="ARBA00022448"/>
    </source>
</evidence>
<feature type="domain" description="ABC transmembrane type-2" evidence="9">
    <location>
        <begin position="130"/>
        <end position="368"/>
    </location>
</feature>
<dbReference type="Proteomes" id="UP000190852">
    <property type="component" value="Unassembled WGS sequence"/>
</dbReference>
<evidence type="ECO:0000256" key="4">
    <source>
        <dbReference type="ARBA" id="ARBA00022475"/>
    </source>
</evidence>
<dbReference type="Gene3D" id="3.40.1710.10">
    <property type="entry name" value="abc type-2 transporter like domain"/>
    <property type="match status" value="1"/>
</dbReference>
<comment type="similarity">
    <text evidence="2">Belongs to the ABC-2 integral membrane protein family.</text>
</comment>
<gene>
    <name evidence="10" type="ORF">SAMN05660349_03242</name>
</gene>
<evidence type="ECO:0000256" key="2">
    <source>
        <dbReference type="ARBA" id="ARBA00007783"/>
    </source>
</evidence>
<dbReference type="PANTHER" id="PTHR30294">
    <property type="entry name" value="MEMBRANE COMPONENT OF ABC TRANSPORTER YHHJ-RELATED"/>
    <property type="match status" value="1"/>
</dbReference>
<dbReference type="PROSITE" id="PS51012">
    <property type="entry name" value="ABC_TM2"/>
    <property type="match status" value="1"/>
</dbReference>
<accession>A0A1T5F0I4</accession>
<dbReference type="GO" id="GO:0005886">
    <property type="term" value="C:plasma membrane"/>
    <property type="evidence" value="ECO:0007669"/>
    <property type="project" value="UniProtKB-SubCell"/>
</dbReference>
<organism evidence="10 11">
    <name type="scientific">Parabacteroides chartae</name>
    <dbReference type="NCBI Taxonomy" id="1037355"/>
    <lineage>
        <taxon>Bacteria</taxon>
        <taxon>Pseudomonadati</taxon>
        <taxon>Bacteroidota</taxon>
        <taxon>Bacteroidia</taxon>
        <taxon>Bacteroidales</taxon>
        <taxon>Tannerellaceae</taxon>
        <taxon>Parabacteroides</taxon>
    </lineage>
</organism>
<reference evidence="11" key="1">
    <citation type="submission" date="2017-02" db="EMBL/GenBank/DDBJ databases">
        <authorList>
            <person name="Varghese N."/>
            <person name="Submissions S."/>
        </authorList>
    </citation>
    <scope>NUCLEOTIDE SEQUENCE [LARGE SCALE GENOMIC DNA]</scope>
    <source>
        <strain evidence="11">DSM 24967</strain>
    </source>
</reference>
<evidence type="ECO:0000256" key="5">
    <source>
        <dbReference type="ARBA" id="ARBA00022692"/>
    </source>
</evidence>
<evidence type="ECO:0000313" key="11">
    <source>
        <dbReference type="Proteomes" id="UP000190852"/>
    </source>
</evidence>